<dbReference type="AlphaFoldDB" id="A0A9K3HEQ8"/>
<organism evidence="1 2">
    <name type="scientific">Helianthus annuus</name>
    <name type="common">Common sunflower</name>
    <dbReference type="NCBI Taxonomy" id="4232"/>
    <lineage>
        <taxon>Eukaryota</taxon>
        <taxon>Viridiplantae</taxon>
        <taxon>Streptophyta</taxon>
        <taxon>Embryophyta</taxon>
        <taxon>Tracheophyta</taxon>
        <taxon>Spermatophyta</taxon>
        <taxon>Magnoliopsida</taxon>
        <taxon>eudicotyledons</taxon>
        <taxon>Gunneridae</taxon>
        <taxon>Pentapetalae</taxon>
        <taxon>asterids</taxon>
        <taxon>campanulids</taxon>
        <taxon>Asterales</taxon>
        <taxon>Asteraceae</taxon>
        <taxon>Asteroideae</taxon>
        <taxon>Heliantheae alliance</taxon>
        <taxon>Heliantheae</taxon>
        <taxon>Helianthus</taxon>
    </lineage>
</organism>
<evidence type="ECO:0000313" key="1">
    <source>
        <dbReference type="EMBL" id="KAF5777011.1"/>
    </source>
</evidence>
<proteinExistence type="predicted"/>
<dbReference type="EMBL" id="MNCJ02000327">
    <property type="protein sequence ID" value="KAF5777011.1"/>
    <property type="molecule type" value="Genomic_DNA"/>
</dbReference>
<sequence>MASCQTVCWSWPATRAAKPKGAAYAGRDPVNSSSDPVNSSNNLFLVVCFNIFEIQNHQTQTWDLSTEL</sequence>
<protein>
    <submittedName>
        <fullName evidence="1">Uncharacterized protein</fullName>
    </submittedName>
</protein>
<dbReference type="Proteomes" id="UP000215914">
    <property type="component" value="Unassembled WGS sequence"/>
</dbReference>
<accession>A0A9K3HEQ8</accession>
<reference evidence="1" key="1">
    <citation type="journal article" date="2017" name="Nature">
        <title>The sunflower genome provides insights into oil metabolism, flowering and Asterid evolution.</title>
        <authorList>
            <person name="Badouin H."/>
            <person name="Gouzy J."/>
            <person name="Grassa C.J."/>
            <person name="Murat F."/>
            <person name="Staton S.E."/>
            <person name="Cottret L."/>
            <person name="Lelandais-Briere C."/>
            <person name="Owens G.L."/>
            <person name="Carrere S."/>
            <person name="Mayjonade B."/>
            <person name="Legrand L."/>
            <person name="Gill N."/>
            <person name="Kane N.C."/>
            <person name="Bowers J.E."/>
            <person name="Hubner S."/>
            <person name="Bellec A."/>
            <person name="Berard A."/>
            <person name="Berges H."/>
            <person name="Blanchet N."/>
            <person name="Boniface M.C."/>
            <person name="Brunel D."/>
            <person name="Catrice O."/>
            <person name="Chaidir N."/>
            <person name="Claudel C."/>
            <person name="Donnadieu C."/>
            <person name="Faraut T."/>
            <person name="Fievet G."/>
            <person name="Helmstetter N."/>
            <person name="King M."/>
            <person name="Knapp S.J."/>
            <person name="Lai Z."/>
            <person name="Le Paslier M.C."/>
            <person name="Lippi Y."/>
            <person name="Lorenzon L."/>
            <person name="Mandel J.R."/>
            <person name="Marage G."/>
            <person name="Marchand G."/>
            <person name="Marquand E."/>
            <person name="Bret-Mestries E."/>
            <person name="Morien E."/>
            <person name="Nambeesan S."/>
            <person name="Nguyen T."/>
            <person name="Pegot-Espagnet P."/>
            <person name="Pouilly N."/>
            <person name="Raftis F."/>
            <person name="Sallet E."/>
            <person name="Schiex T."/>
            <person name="Thomas J."/>
            <person name="Vandecasteele C."/>
            <person name="Vares D."/>
            <person name="Vear F."/>
            <person name="Vautrin S."/>
            <person name="Crespi M."/>
            <person name="Mangin B."/>
            <person name="Burke J.M."/>
            <person name="Salse J."/>
            <person name="Munos S."/>
            <person name="Vincourt P."/>
            <person name="Rieseberg L.H."/>
            <person name="Langlade N.B."/>
        </authorList>
    </citation>
    <scope>NUCLEOTIDE SEQUENCE</scope>
    <source>
        <tissue evidence="1">Leaves</tissue>
    </source>
</reference>
<gene>
    <name evidence="1" type="ORF">HanXRQr2_Chr12g0530631</name>
</gene>
<name>A0A9K3HEQ8_HELAN</name>
<reference evidence="1" key="2">
    <citation type="submission" date="2020-06" db="EMBL/GenBank/DDBJ databases">
        <title>Helianthus annuus Genome sequencing and assembly Release 2.</title>
        <authorList>
            <person name="Gouzy J."/>
            <person name="Langlade N."/>
            <person name="Munos S."/>
        </authorList>
    </citation>
    <scope>NUCLEOTIDE SEQUENCE</scope>
    <source>
        <tissue evidence="1">Leaves</tissue>
    </source>
</reference>
<dbReference type="Gramene" id="mRNA:HanXRQr2_Chr12g0530631">
    <property type="protein sequence ID" value="CDS:HanXRQr2_Chr12g0530631.1"/>
    <property type="gene ID" value="HanXRQr2_Chr12g0530631"/>
</dbReference>
<evidence type="ECO:0000313" key="2">
    <source>
        <dbReference type="Proteomes" id="UP000215914"/>
    </source>
</evidence>
<comment type="caution">
    <text evidence="1">The sequence shown here is derived from an EMBL/GenBank/DDBJ whole genome shotgun (WGS) entry which is preliminary data.</text>
</comment>
<keyword evidence="2" id="KW-1185">Reference proteome</keyword>